<proteinExistence type="predicted"/>
<dbReference type="Proteomes" id="UP000237105">
    <property type="component" value="Unassembled WGS sequence"/>
</dbReference>
<accession>A0A2P5ABY2</accession>
<evidence type="ECO:0000313" key="2">
    <source>
        <dbReference type="Proteomes" id="UP000237105"/>
    </source>
</evidence>
<gene>
    <name evidence="1" type="ORF">PanWU01x14_347480</name>
</gene>
<reference evidence="2" key="1">
    <citation type="submission" date="2016-06" db="EMBL/GenBank/DDBJ databases">
        <title>Parallel loss of symbiosis genes in relatives of nitrogen-fixing non-legume Parasponia.</title>
        <authorList>
            <person name="Van Velzen R."/>
            <person name="Holmer R."/>
            <person name="Bu F."/>
            <person name="Rutten L."/>
            <person name="Van Zeijl A."/>
            <person name="Liu W."/>
            <person name="Santuari L."/>
            <person name="Cao Q."/>
            <person name="Sharma T."/>
            <person name="Shen D."/>
            <person name="Roswanjaya Y."/>
            <person name="Wardhani T."/>
            <person name="Kalhor M.S."/>
            <person name="Jansen J."/>
            <person name="Van den Hoogen J."/>
            <person name="Gungor B."/>
            <person name="Hartog M."/>
            <person name="Hontelez J."/>
            <person name="Verver J."/>
            <person name="Yang W.-C."/>
            <person name="Schijlen E."/>
            <person name="Repin R."/>
            <person name="Schilthuizen M."/>
            <person name="Schranz E."/>
            <person name="Heidstra R."/>
            <person name="Miyata K."/>
            <person name="Fedorova E."/>
            <person name="Kohlen W."/>
            <person name="Bisseling T."/>
            <person name="Smit S."/>
            <person name="Geurts R."/>
        </authorList>
    </citation>
    <scope>NUCLEOTIDE SEQUENCE [LARGE SCALE GENOMIC DNA]</scope>
    <source>
        <strain evidence="2">cv. WU1-14</strain>
    </source>
</reference>
<evidence type="ECO:0000313" key="1">
    <source>
        <dbReference type="EMBL" id="PON34048.1"/>
    </source>
</evidence>
<name>A0A2P5ABY2_PARAD</name>
<dbReference type="AlphaFoldDB" id="A0A2P5ABY2"/>
<dbReference type="EMBL" id="JXTB01000683">
    <property type="protein sequence ID" value="PON34048.1"/>
    <property type="molecule type" value="Genomic_DNA"/>
</dbReference>
<protein>
    <submittedName>
        <fullName evidence="1">Uncharacterized protein</fullName>
    </submittedName>
</protein>
<sequence length="68" mass="7361">MKYALKPKKATSSSKAIVSQRANIPMSLRKDKGKVVLDEVVEKISHKGKASSVELGLLKDVHKAAKTS</sequence>
<comment type="caution">
    <text evidence="1">The sequence shown here is derived from an EMBL/GenBank/DDBJ whole genome shotgun (WGS) entry which is preliminary data.</text>
</comment>
<keyword evidence="2" id="KW-1185">Reference proteome</keyword>
<organism evidence="1 2">
    <name type="scientific">Parasponia andersonii</name>
    <name type="common">Sponia andersonii</name>
    <dbReference type="NCBI Taxonomy" id="3476"/>
    <lineage>
        <taxon>Eukaryota</taxon>
        <taxon>Viridiplantae</taxon>
        <taxon>Streptophyta</taxon>
        <taxon>Embryophyta</taxon>
        <taxon>Tracheophyta</taxon>
        <taxon>Spermatophyta</taxon>
        <taxon>Magnoliopsida</taxon>
        <taxon>eudicotyledons</taxon>
        <taxon>Gunneridae</taxon>
        <taxon>Pentapetalae</taxon>
        <taxon>rosids</taxon>
        <taxon>fabids</taxon>
        <taxon>Rosales</taxon>
        <taxon>Cannabaceae</taxon>
        <taxon>Parasponia</taxon>
    </lineage>
</organism>